<evidence type="ECO:0000313" key="1">
    <source>
        <dbReference type="EMBL" id="CAD8894136.1"/>
    </source>
</evidence>
<dbReference type="EMBL" id="HBFR01029341">
    <property type="protein sequence ID" value="CAD8894136.1"/>
    <property type="molecule type" value="Transcribed_RNA"/>
</dbReference>
<dbReference type="Gene3D" id="3.40.1740.10">
    <property type="entry name" value="VC0467-like"/>
    <property type="match status" value="1"/>
</dbReference>
<name>A0A7S1BRW1_9STRA</name>
<proteinExistence type="predicted"/>
<dbReference type="PANTHER" id="PTHR31984:SF17">
    <property type="entry name" value="TRANSCRIPTIONAL REGULATOR"/>
    <property type="match status" value="1"/>
</dbReference>
<gene>
    <name evidence="1" type="ORF">CHYS00102_LOCUS21349</name>
</gene>
<protein>
    <submittedName>
        <fullName evidence="1">Uncharacterized protein</fullName>
    </submittedName>
</protein>
<dbReference type="Pfam" id="PF02622">
    <property type="entry name" value="DUF179"/>
    <property type="match status" value="1"/>
</dbReference>
<sequence>MILRKNVVLMLFYLLDPNSKLYSHAWSSATHSITSFKKVRNNKKYRQRPSKRMFLRMYKNTNSGGEEHTDPSALGDWRKFRADLISSGIRTSDEPVSKEKSPLASSARHKTVSLANESILASQNPALALEYMEENWAHTVPLPEIGGLICRMPIELELYRHHIFFLEQNSDANTQCSKIGPFTKASSLLRTMLSDSVIKDNNTALELSRNAGKMSNVASWFRITGVVIQKEVDRISSSSAGLGQKQIQIDKLRVQDRKFMSSYVDYQNKWQEVALVSAYNETSGAFSTITINRPLSEVISSPLAQLILFGTNTTASRCDQGLLIKFLIAFEQKAGVYIGGPNFQELPATMIHGIHDLEGAREISPGTGIYSGGIAAAVDGVMLKKYDPLEFRFCIGTSSYQKQDLVREIKEWKYVAVACARPVALKHSIGLSKPLWHEILELCGKELEMVSKLELLKRMDFTTGDDIVIS</sequence>
<dbReference type="AlphaFoldDB" id="A0A7S1BRW1"/>
<reference evidence="1" key="1">
    <citation type="submission" date="2021-01" db="EMBL/GenBank/DDBJ databases">
        <authorList>
            <person name="Corre E."/>
            <person name="Pelletier E."/>
            <person name="Niang G."/>
            <person name="Scheremetjew M."/>
            <person name="Finn R."/>
            <person name="Kale V."/>
            <person name="Holt S."/>
            <person name="Cochrane G."/>
            <person name="Meng A."/>
            <person name="Brown T."/>
            <person name="Cohen L."/>
        </authorList>
    </citation>
    <scope>NUCLEOTIDE SEQUENCE</scope>
    <source>
        <strain evidence="1">308</strain>
    </source>
</reference>
<dbReference type="InterPro" id="IPR003774">
    <property type="entry name" value="AlgH-like"/>
</dbReference>
<dbReference type="PANTHER" id="PTHR31984">
    <property type="entry name" value="TRANSPORTER, PUTATIVE (DUF179)-RELATED"/>
    <property type="match status" value="1"/>
</dbReference>
<organism evidence="1">
    <name type="scientific">Corethron hystrix</name>
    <dbReference type="NCBI Taxonomy" id="216773"/>
    <lineage>
        <taxon>Eukaryota</taxon>
        <taxon>Sar</taxon>
        <taxon>Stramenopiles</taxon>
        <taxon>Ochrophyta</taxon>
        <taxon>Bacillariophyta</taxon>
        <taxon>Coscinodiscophyceae</taxon>
        <taxon>Corethrophycidae</taxon>
        <taxon>Corethrales</taxon>
        <taxon>Corethraceae</taxon>
        <taxon>Corethron</taxon>
    </lineage>
</organism>
<dbReference type="SUPFAM" id="SSF143456">
    <property type="entry name" value="VC0467-like"/>
    <property type="match status" value="1"/>
</dbReference>
<accession>A0A7S1BRW1</accession>